<organism evidence="1 2">
    <name type="scientific">Nocardia macrotermitis</name>
    <dbReference type="NCBI Taxonomy" id="2585198"/>
    <lineage>
        <taxon>Bacteria</taxon>
        <taxon>Bacillati</taxon>
        <taxon>Actinomycetota</taxon>
        <taxon>Actinomycetes</taxon>
        <taxon>Mycobacteriales</taxon>
        <taxon>Nocardiaceae</taxon>
        <taxon>Nocardia</taxon>
    </lineage>
</organism>
<sequence>MHKGNQAAELSDDALAEAAMAWPNTSLKRRVQLPQPGFQSQARLTSLVEHAPASTQLCTSDSDTALQMQMYTVGLAVRWGGSRRG</sequence>
<protein>
    <submittedName>
        <fullName evidence="1">Uncharacterized protein</fullName>
    </submittedName>
</protein>
<gene>
    <name evidence="1" type="ORF">NRB20_06600</name>
</gene>
<accession>A0A7K0CVS3</accession>
<comment type="caution">
    <text evidence="1">The sequence shown here is derived from an EMBL/GenBank/DDBJ whole genome shotgun (WGS) entry which is preliminary data.</text>
</comment>
<name>A0A7K0CVS3_9NOCA</name>
<evidence type="ECO:0000313" key="1">
    <source>
        <dbReference type="EMBL" id="MQY17596.1"/>
    </source>
</evidence>
<dbReference type="EMBL" id="WEGK01000001">
    <property type="protein sequence ID" value="MQY17596.1"/>
    <property type="molecule type" value="Genomic_DNA"/>
</dbReference>
<reference evidence="1 2" key="1">
    <citation type="submission" date="2019-10" db="EMBL/GenBank/DDBJ databases">
        <title>Nocardia macrotermitis sp. nov. and Nocardia aurantia sp. nov., isolated from the gut of fungus growing-termite Macrotermes natalensis.</title>
        <authorList>
            <person name="Benndorf R."/>
            <person name="Schwitalla J."/>
            <person name="Martin K."/>
            <person name="De Beer W."/>
            <person name="Kaster A.-K."/>
            <person name="Vollmers J."/>
            <person name="Poulsen M."/>
            <person name="Beemelmanns C."/>
        </authorList>
    </citation>
    <scope>NUCLEOTIDE SEQUENCE [LARGE SCALE GENOMIC DNA]</scope>
    <source>
        <strain evidence="1 2">RB20</strain>
    </source>
</reference>
<keyword evidence="2" id="KW-1185">Reference proteome</keyword>
<proteinExistence type="predicted"/>
<dbReference type="AlphaFoldDB" id="A0A7K0CVS3"/>
<evidence type="ECO:0000313" key="2">
    <source>
        <dbReference type="Proteomes" id="UP000438448"/>
    </source>
</evidence>
<dbReference type="Proteomes" id="UP000438448">
    <property type="component" value="Unassembled WGS sequence"/>
</dbReference>